<keyword evidence="1" id="KW-0694">RNA-binding</keyword>
<keyword evidence="1" id="KW-0548">Nucleotidyltransferase</keyword>
<feature type="region of interest" description="Disordered" evidence="2">
    <location>
        <begin position="19"/>
        <end position="68"/>
    </location>
</feature>
<keyword evidence="1" id="KW-0808">Transferase</keyword>
<organism evidence="4 5">
    <name type="scientific">Meripilus lineatus</name>
    <dbReference type="NCBI Taxonomy" id="2056292"/>
    <lineage>
        <taxon>Eukaryota</taxon>
        <taxon>Fungi</taxon>
        <taxon>Dikarya</taxon>
        <taxon>Basidiomycota</taxon>
        <taxon>Agaricomycotina</taxon>
        <taxon>Agaricomycetes</taxon>
        <taxon>Polyporales</taxon>
        <taxon>Meripilaceae</taxon>
        <taxon>Meripilus</taxon>
    </lineage>
</organism>
<feature type="domain" description="RDRP core" evidence="3">
    <location>
        <begin position="204"/>
        <end position="843"/>
    </location>
</feature>
<dbReference type="PANTHER" id="PTHR23079:SF14">
    <property type="entry name" value="RNA-DEPENDENT RNA POLYMERASE"/>
    <property type="match status" value="1"/>
</dbReference>
<keyword evidence="1" id="KW-0696">RNA-directed RNA polymerase</keyword>
<evidence type="ECO:0000256" key="2">
    <source>
        <dbReference type="SAM" id="MobiDB-lite"/>
    </source>
</evidence>
<dbReference type="GO" id="GO:0030422">
    <property type="term" value="P:siRNA processing"/>
    <property type="evidence" value="ECO:0007669"/>
    <property type="project" value="TreeGrafter"/>
</dbReference>
<dbReference type="Pfam" id="PF05183">
    <property type="entry name" value="RdRP"/>
    <property type="match status" value="1"/>
</dbReference>
<feature type="compositionally biased region" description="Polar residues" evidence="2">
    <location>
        <begin position="49"/>
        <end position="65"/>
    </location>
</feature>
<name>A0AAD5V3L3_9APHY</name>
<dbReference type="PANTHER" id="PTHR23079">
    <property type="entry name" value="RNA-DEPENDENT RNA POLYMERASE"/>
    <property type="match status" value="1"/>
</dbReference>
<comment type="similarity">
    <text evidence="1">Belongs to the RdRP family.</text>
</comment>
<feature type="compositionally biased region" description="Acidic residues" evidence="2">
    <location>
        <begin position="540"/>
        <end position="552"/>
    </location>
</feature>
<accession>A0AAD5V3L3</accession>
<sequence>MFRSPTFCFRRFYRVKRPKREPATTNVDTGNPKGDNPTVNGRKHKSEQPPDSTSCPVESKTTQRPRSFDGNAEHHIIAHDARVQYLMDKHNVAWGTQYEIARGVCDGRWKWNDIGENEIKQLSGSSLENAGRVPAVLKGEAEGISGRPIWGELDVEQKAINENQGRGLGLCGDFEERADWFGGKIQQRMTLEQDSEDPSKPWAFKLERMEMKRSTKFSRSLGSRRILQFRVPKKGFGEENPILFKKLVLLGRVFSSICAKDGKVYAIETSEDYERESQLSQGDNSRLSFEDFVQRNNPLELNQTKTASKWVARFDLGLSTSIPVIKFSPQNVFRIDDLCVPPYKNSNDAPANMVYTDGCGFMNGAALMQISKQVGYTEPPVAIQGRIFGSKGVWILHYSDRSPLEEPKIWIRDSQLKINLTKLRDDGSFDPAQIERLHPSHLIFDLVQPSKVSKPSRLGKHTLMNLSHNDVPTPILEGLMRESLEAEIAPFMRWDGPHAMPLLWDTVNTSGRVSLTRLQRQAAGASRALGLSRRQFANADDSDDDASDDEESSPSQSQISTSSSTSSVTPNNDLARDTLAESILRMLQAGFTPLENKKLFDDLKRLVWWQLDSAILEYHIVLDQSAEAFIIPDPYGVLQENEIHFKSSKNLKDPLLHMKPNQLMNEDVLLWRNPARLPSDVQRVRAVRSNRLEDYVDVIVLPTKGPCSLASLLAGGDYDGDTAVCVFDQQLVQNFTQPDPTEEGDDFKEKCFESQKTCARVSKMLQEMASKSPHARVQVLQKYLLKGLFNDKIWQYSNFHENAAYAYGFDHPKTIHNAFMFNYILDSRKSGLVAKNEVFRKDSLEFSKDPPHCLVNPKKGGFMGSSRAPLIRGNHLPPFILEELMATGIRLHTENLQRFDSLWEGSKDSVDNDLLLPYQRATLRADQTQKDLDIIEDHVRKCHATWLSIWRANDRTGTHLTSDQEKEARRGTTLKLDKLVRTYERPLENIHWFTDPFMLNSVKASFAYKHSAKFAYDVALRHLCMIKALSKGLTAFTSTFAGTMSVSSGAVKVLNACSEEAPMKF</sequence>
<protein>
    <recommendedName>
        <fullName evidence="1">RNA-dependent RNA polymerase</fullName>
        <ecNumber evidence="1">2.7.7.48</ecNumber>
    </recommendedName>
</protein>
<evidence type="ECO:0000313" key="4">
    <source>
        <dbReference type="EMBL" id="KAJ3485228.1"/>
    </source>
</evidence>
<gene>
    <name evidence="4" type="ORF">NLI96_g5114</name>
</gene>
<dbReference type="InterPro" id="IPR057596">
    <property type="entry name" value="RDRP_core"/>
</dbReference>
<keyword evidence="5" id="KW-1185">Reference proteome</keyword>
<proteinExistence type="inferred from homology"/>
<dbReference type="EC" id="2.7.7.48" evidence="1"/>
<dbReference type="GO" id="GO:0003723">
    <property type="term" value="F:RNA binding"/>
    <property type="evidence" value="ECO:0007669"/>
    <property type="project" value="UniProtKB-KW"/>
</dbReference>
<comment type="catalytic activity">
    <reaction evidence="1">
        <text>RNA(n) + a ribonucleoside 5'-triphosphate = RNA(n+1) + diphosphate</text>
        <dbReference type="Rhea" id="RHEA:21248"/>
        <dbReference type="Rhea" id="RHEA-COMP:14527"/>
        <dbReference type="Rhea" id="RHEA-COMP:17342"/>
        <dbReference type="ChEBI" id="CHEBI:33019"/>
        <dbReference type="ChEBI" id="CHEBI:61557"/>
        <dbReference type="ChEBI" id="CHEBI:140395"/>
        <dbReference type="EC" id="2.7.7.48"/>
    </reaction>
</comment>
<dbReference type="GO" id="GO:0031380">
    <property type="term" value="C:nuclear RNA-directed RNA polymerase complex"/>
    <property type="evidence" value="ECO:0007669"/>
    <property type="project" value="TreeGrafter"/>
</dbReference>
<comment type="caution">
    <text evidence="4">The sequence shown here is derived from an EMBL/GenBank/DDBJ whole genome shotgun (WGS) entry which is preliminary data.</text>
</comment>
<dbReference type="AlphaFoldDB" id="A0AAD5V3L3"/>
<dbReference type="EMBL" id="JANAWD010000160">
    <property type="protein sequence ID" value="KAJ3485228.1"/>
    <property type="molecule type" value="Genomic_DNA"/>
</dbReference>
<feature type="region of interest" description="Disordered" evidence="2">
    <location>
        <begin position="533"/>
        <end position="572"/>
    </location>
</feature>
<dbReference type="InterPro" id="IPR007855">
    <property type="entry name" value="RDRP"/>
</dbReference>
<evidence type="ECO:0000313" key="5">
    <source>
        <dbReference type="Proteomes" id="UP001212997"/>
    </source>
</evidence>
<feature type="compositionally biased region" description="Low complexity" evidence="2">
    <location>
        <begin position="553"/>
        <end position="567"/>
    </location>
</feature>
<dbReference type="GO" id="GO:0003968">
    <property type="term" value="F:RNA-directed RNA polymerase activity"/>
    <property type="evidence" value="ECO:0007669"/>
    <property type="project" value="UniProtKB-KW"/>
</dbReference>
<evidence type="ECO:0000256" key="1">
    <source>
        <dbReference type="RuleBase" id="RU363098"/>
    </source>
</evidence>
<evidence type="ECO:0000259" key="3">
    <source>
        <dbReference type="Pfam" id="PF05183"/>
    </source>
</evidence>
<reference evidence="4" key="1">
    <citation type="submission" date="2022-07" db="EMBL/GenBank/DDBJ databases">
        <title>Genome Sequence of Physisporinus lineatus.</title>
        <authorList>
            <person name="Buettner E."/>
        </authorList>
    </citation>
    <scope>NUCLEOTIDE SEQUENCE</scope>
    <source>
        <strain evidence="4">VT162</strain>
    </source>
</reference>
<dbReference type="Proteomes" id="UP001212997">
    <property type="component" value="Unassembled WGS sequence"/>
</dbReference>